<keyword evidence="8" id="KW-1185">Reference proteome</keyword>
<comment type="caution">
    <text evidence="7">The sequence shown here is derived from an EMBL/GenBank/DDBJ whole genome shotgun (WGS) entry which is preliminary data.</text>
</comment>
<dbReference type="PROSITE" id="PS00194">
    <property type="entry name" value="THIOREDOXIN_1"/>
    <property type="match status" value="1"/>
</dbReference>
<dbReference type="PANTHER" id="PTHR42852">
    <property type="entry name" value="THIOL:DISULFIDE INTERCHANGE PROTEIN DSBE"/>
    <property type="match status" value="1"/>
</dbReference>
<feature type="domain" description="Thioredoxin" evidence="6">
    <location>
        <begin position="36"/>
        <end position="174"/>
    </location>
</feature>
<organism evidence="7 8">
    <name type="scientific">Neobacillus cucumis</name>
    <dbReference type="NCBI Taxonomy" id="1740721"/>
    <lineage>
        <taxon>Bacteria</taxon>
        <taxon>Bacillati</taxon>
        <taxon>Bacillota</taxon>
        <taxon>Bacilli</taxon>
        <taxon>Bacillales</taxon>
        <taxon>Bacillaceae</taxon>
        <taxon>Neobacillus</taxon>
    </lineage>
</organism>
<dbReference type="NCBIfam" id="NF002854">
    <property type="entry name" value="PRK03147.1"/>
    <property type="match status" value="1"/>
</dbReference>
<dbReference type="InterPro" id="IPR017937">
    <property type="entry name" value="Thioredoxin_CS"/>
</dbReference>
<dbReference type="PROSITE" id="PS51352">
    <property type="entry name" value="THIOREDOXIN_2"/>
    <property type="match status" value="1"/>
</dbReference>
<dbReference type="Gene3D" id="3.40.30.10">
    <property type="entry name" value="Glutaredoxin"/>
    <property type="match status" value="1"/>
</dbReference>
<keyword evidence="3" id="KW-0812">Transmembrane</keyword>
<dbReference type="PANTHER" id="PTHR42852:SF6">
    <property type="entry name" value="THIOL:DISULFIDE INTERCHANGE PROTEIN DSBE"/>
    <property type="match status" value="1"/>
</dbReference>
<keyword evidence="2" id="KW-0201">Cytochrome c-type biogenesis</keyword>
<evidence type="ECO:0000256" key="5">
    <source>
        <dbReference type="ARBA" id="ARBA00023284"/>
    </source>
</evidence>
<dbReference type="Proteomes" id="UP000234950">
    <property type="component" value="Unassembled WGS sequence"/>
</dbReference>
<dbReference type="InterPro" id="IPR050553">
    <property type="entry name" value="Thioredoxin_ResA/DsbE_sf"/>
</dbReference>
<keyword evidence="4" id="KW-1015">Disulfide bond</keyword>
<accession>A0A2N5H7Y3</accession>
<proteinExistence type="predicted"/>
<dbReference type="GO" id="GO:0030313">
    <property type="term" value="C:cell envelope"/>
    <property type="evidence" value="ECO:0007669"/>
    <property type="project" value="UniProtKB-SubCell"/>
</dbReference>
<evidence type="ECO:0000313" key="7">
    <source>
        <dbReference type="EMBL" id="PLS01621.1"/>
    </source>
</evidence>
<gene>
    <name evidence="7" type="ORF">CVD27_23460</name>
</gene>
<dbReference type="GO" id="GO:0016491">
    <property type="term" value="F:oxidoreductase activity"/>
    <property type="evidence" value="ECO:0007669"/>
    <property type="project" value="InterPro"/>
</dbReference>
<protein>
    <submittedName>
        <fullName evidence="7">Thiol-disulfide oxidoreductase</fullName>
    </submittedName>
</protein>
<dbReference type="InterPro" id="IPR000866">
    <property type="entry name" value="AhpC/TSA"/>
</dbReference>
<evidence type="ECO:0000313" key="8">
    <source>
        <dbReference type="Proteomes" id="UP000234950"/>
    </source>
</evidence>
<dbReference type="GO" id="GO:0017004">
    <property type="term" value="P:cytochrome complex assembly"/>
    <property type="evidence" value="ECO:0007669"/>
    <property type="project" value="UniProtKB-KW"/>
</dbReference>
<evidence type="ECO:0000256" key="1">
    <source>
        <dbReference type="ARBA" id="ARBA00004196"/>
    </source>
</evidence>
<dbReference type="Pfam" id="PF00578">
    <property type="entry name" value="AhpC-TSA"/>
    <property type="match status" value="1"/>
</dbReference>
<dbReference type="CDD" id="cd02966">
    <property type="entry name" value="TlpA_like_family"/>
    <property type="match status" value="1"/>
</dbReference>
<evidence type="ECO:0000256" key="3">
    <source>
        <dbReference type="ARBA" id="ARBA00022968"/>
    </source>
</evidence>
<dbReference type="InterPro" id="IPR013766">
    <property type="entry name" value="Thioredoxin_domain"/>
</dbReference>
<keyword evidence="5" id="KW-0676">Redox-active center</keyword>
<dbReference type="OrthoDB" id="25753at2"/>
<dbReference type="InterPro" id="IPR036249">
    <property type="entry name" value="Thioredoxin-like_sf"/>
</dbReference>
<keyword evidence="3" id="KW-0735">Signal-anchor</keyword>
<dbReference type="EMBL" id="PGVE01000090">
    <property type="protein sequence ID" value="PLS01621.1"/>
    <property type="molecule type" value="Genomic_DNA"/>
</dbReference>
<evidence type="ECO:0000259" key="6">
    <source>
        <dbReference type="PROSITE" id="PS51352"/>
    </source>
</evidence>
<name>A0A2N5H7Y3_9BACI</name>
<dbReference type="SUPFAM" id="SSF52833">
    <property type="entry name" value="Thioredoxin-like"/>
    <property type="match status" value="1"/>
</dbReference>
<dbReference type="GO" id="GO:0016209">
    <property type="term" value="F:antioxidant activity"/>
    <property type="evidence" value="ECO:0007669"/>
    <property type="project" value="InterPro"/>
</dbReference>
<evidence type="ECO:0000256" key="2">
    <source>
        <dbReference type="ARBA" id="ARBA00022748"/>
    </source>
</evidence>
<sequence length="174" mass="19953">MKRRRLMIRTLILIVLGAAVAYSLYANLTKDTKQKVAVGDTAPDFALVDMQGNKHRLSEYRGQGVFLNFWGTWCPPCKKEMPYINNQYHQYKDKGVQVLTVDIQEPELAVNQFAERLGLDFPIMIDTEKEVMNVYGVDLLPATFLVDKNGKVVKYYTGQLTENKIKAFMEQIKP</sequence>
<dbReference type="AlphaFoldDB" id="A0A2N5H7Y3"/>
<reference evidence="7 8" key="1">
    <citation type="submission" date="2017-11" db="EMBL/GenBank/DDBJ databases">
        <title>Comparitive Functional Genomics of Dry Heat Resistant strains isolated from the Viking Spacecraft.</title>
        <authorList>
            <person name="Seuylemezian A."/>
            <person name="Cooper K."/>
            <person name="Vaishampayan P."/>
        </authorList>
    </citation>
    <scope>NUCLEOTIDE SEQUENCE [LARGE SCALE GENOMIC DNA]</scope>
    <source>
        <strain evidence="7 8">V32-6</strain>
    </source>
</reference>
<evidence type="ECO:0000256" key="4">
    <source>
        <dbReference type="ARBA" id="ARBA00023157"/>
    </source>
</evidence>
<dbReference type="RefSeq" id="WP_101650945.1">
    <property type="nucleotide sequence ID" value="NZ_PGVE01000090.1"/>
</dbReference>
<comment type="subcellular location">
    <subcellularLocation>
        <location evidence="1">Cell envelope</location>
    </subcellularLocation>
</comment>